<keyword evidence="1" id="KW-0602">Photosynthesis</keyword>
<keyword evidence="3" id="KW-0732">Signal</keyword>
<dbReference type="PROSITE" id="PS51257">
    <property type="entry name" value="PROKAR_LIPOPROTEIN"/>
    <property type="match status" value="1"/>
</dbReference>
<protein>
    <recommendedName>
        <fullName evidence="4">Photosynthesis system II assembly factor Ycf48/Hcf136-like domain-containing protein</fullName>
    </recommendedName>
</protein>
<dbReference type="PANTHER" id="PTHR47199">
    <property type="entry name" value="PHOTOSYSTEM II STABILITY/ASSEMBLY FACTOR HCF136, CHLOROPLASTIC"/>
    <property type="match status" value="1"/>
</dbReference>
<feature type="signal peptide" evidence="3">
    <location>
        <begin position="1"/>
        <end position="28"/>
    </location>
</feature>
<evidence type="ECO:0000259" key="4">
    <source>
        <dbReference type="Pfam" id="PF14870"/>
    </source>
</evidence>
<dbReference type="Proteomes" id="UP000615989">
    <property type="component" value="Unassembled WGS sequence"/>
</dbReference>
<dbReference type="SUPFAM" id="SSF110296">
    <property type="entry name" value="Oligoxyloglucan reducing end-specific cellobiohydrolase"/>
    <property type="match status" value="1"/>
</dbReference>
<organism evidence="5 6">
    <name type="scientific">Aromatoleum anaerobium</name>
    <dbReference type="NCBI Taxonomy" id="182180"/>
    <lineage>
        <taxon>Bacteria</taxon>
        <taxon>Pseudomonadati</taxon>
        <taxon>Pseudomonadota</taxon>
        <taxon>Betaproteobacteria</taxon>
        <taxon>Rhodocyclales</taxon>
        <taxon>Rhodocyclaceae</taxon>
        <taxon>Aromatoleum</taxon>
    </lineage>
</organism>
<dbReference type="Gene3D" id="2.130.10.10">
    <property type="entry name" value="YVTN repeat-like/Quinoprotein amine dehydrogenase"/>
    <property type="match status" value="1"/>
</dbReference>
<dbReference type="Pfam" id="PF14870">
    <property type="entry name" value="PSII_BNR"/>
    <property type="match status" value="1"/>
</dbReference>
<evidence type="ECO:0000256" key="1">
    <source>
        <dbReference type="ARBA" id="ARBA00022531"/>
    </source>
</evidence>
<keyword evidence="2" id="KW-0604">Photosystem II</keyword>
<feature type="domain" description="Photosynthesis system II assembly factor Ycf48/Hcf136-like" evidence="4">
    <location>
        <begin position="166"/>
        <end position="243"/>
    </location>
</feature>
<name>A0ABX1PJD5_9RHOO</name>
<sequence>MSVTTRSWSAHLLSASLCVALAGCGASAGIANVSEEKAIVIKRSDDFQAAADNGKTTVVVGMTGTVLTSGDRGHSWTRQQLDPGSSFVGVAACADGAFVALDFFHRVWVADAAAGNWQPRDIEEPVNPLAIACDTKNRLWVVGSGSTIASSTDRGATWNTTVVGDDAMLTSVQFIDEREGFVTGEFGAVYRTGDAGMTWEKLAVIGDDFYPYAAVFADSDRGWVSGLAGVVMQTTDGGKSWSKRINDAGAPIYGLVLDSGSPVGVGVNGLVFRLNGDEWKLADARKASYLRAVLPLGDGRLLLAGGAGSVEITSSAGGKNVTANN</sequence>
<evidence type="ECO:0000256" key="2">
    <source>
        <dbReference type="ARBA" id="ARBA00023276"/>
    </source>
</evidence>
<gene>
    <name evidence="5" type="ORF">GO606_07680</name>
</gene>
<evidence type="ECO:0000256" key="3">
    <source>
        <dbReference type="SAM" id="SignalP"/>
    </source>
</evidence>
<dbReference type="RefSeq" id="WP_169118007.1">
    <property type="nucleotide sequence ID" value="NZ_WTVG02000037.1"/>
</dbReference>
<dbReference type="InterPro" id="IPR015943">
    <property type="entry name" value="WD40/YVTN_repeat-like_dom_sf"/>
</dbReference>
<dbReference type="EMBL" id="WTVG01000016">
    <property type="protein sequence ID" value="NMG24609.1"/>
    <property type="molecule type" value="Genomic_DNA"/>
</dbReference>
<reference evidence="5" key="1">
    <citation type="submission" date="2019-12" db="EMBL/GenBank/DDBJ databases">
        <title>Comparative genomics gives insights into the taxonomy of the Azoarcus-Aromatoleum group and reveals separate origins of nif in the plant-associated Azoarcus and non-plant-associated Aromatoleum sub-groups.</title>
        <authorList>
            <person name="Lafos M."/>
            <person name="Maluk M."/>
            <person name="Batista M."/>
            <person name="Junghare M."/>
            <person name="Carmona M."/>
            <person name="Faoro H."/>
            <person name="Cruz L.M."/>
            <person name="Battistoni F."/>
            <person name="De Souza E."/>
            <person name="Pedrosa F."/>
            <person name="Chen W.-M."/>
            <person name="Poole P.S."/>
            <person name="Dixon R.A."/>
            <person name="James E.K."/>
        </authorList>
    </citation>
    <scope>NUCLEOTIDE SEQUENCE</scope>
    <source>
        <strain evidence="5">LuFRes1</strain>
    </source>
</reference>
<dbReference type="PANTHER" id="PTHR47199:SF2">
    <property type="entry name" value="PHOTOSYSTEM II STABILITY_ASSEMBLY FACTOR HCF136, CHLOROPLASTIC"/>
    <property type="match status" value="1"/>
</dbReference>
<dbReference type="InterPro" id="IPR028203">
    <property type="entry name" value="PSII_CF48-like_dom"/>
</dbReference>
<evidence type="ECO:0000313" key="5">
    <source>
        <dbReference type="EMBL" id="NMG24609.1"/>
    </source>
</evidence>
<feature type="chain" id="PRO_5045185532" description="Photosynthesis system II assembly factor Ycf48/Hcf136-like domain-containing protein" evidence="3">
    <location>
        <begin position="29"/>
        <end position="325"/>
    </location>
</feature>
<proteinExistence type="predicted"/>
<keyword evidence="6" id="KW-1185">Reference proteome</keyword>
<comment type="caution">
    <text evidence="5">The sequence shown here is derived from an EMBL/GenBank/DDBJ whole genome shotgun (WGS) entry which is preliminary data.</text>
</comment>
<accession>A0ABX1PJD5</accession>
<evidence type="ECO:0000313" key="6">
    <source>
        <dbReference type="Proteomes" id="UP000615989"/>
    </source>
</evidence>